<feature type="transmembrane region" description="Helical" evidence="2">
    <location>
        <begin position="179"/>
        <end position="201"/>
    </location>
</feature>
<dbReference type="RefSeq" id="WP_050004986.1">
    <property type="nucleotide sequence ID" value="NZ_CAUBPW010000001.1"/>
</dbReference>
<dbReference type="InterPro" id="IPR052528">
    <property type="entry name" value="Sugar_transport-like"/>
</dbReference>
<dbReference type="InterPro" id="IPR011701">
    <property type="entry name" value="MFS"/>
</dbReference>
<keyword evidence="2" id="KW-1133">Transmembrane helix</keyword>
<comment type="caution">
    <text evidence="3">The sequence shown here is derived from an EMBL/GenBank/DDBJ whole genome shotgun (WGS) entry which is preliminary data.</text>
</comment>
<dbReference type="PANTHER" id="PTHR23526">
    <property type="entry name" value="INTEGRAL MEMBRANE TRANSPORT PROTEIN-RELATED"/>
    <property type="match status" value="1"/>
</dbReference>
<dbReference type="SUPFAM" id="SSF103473">
    <property type="entry name" value="MFS general substrate transporter"/>
    <property type="match status" value="2"/>
</dbReference>
<evidence type="ECO:0008006" key="5">
    <source>
        <dbReference type="Google" id="ProtNLM"/>
    </source>
</evidence>
<evidence type="ECO:0000256" key="1">
    <source>
        <dbReference type="ARBA" id="ARBA00004651"/>
    </source>
</evidence>
<dbReference type="GeneID" id="42856322"/>
<keyword evidence="4" id="KW-1185">Reference proteome</keyword>
<feature type="transmembrane region" description="Helical" evidence="2">
    <location>
        <begin position="319"/>
        <end position="343"/>
    </location>
</feature>
<reference evidence="3" key="1">
    <citation type="submission" date="2015-02" db="EMBL/GenBank/DDBJ databases">
        <title>A novel member of the family Ruminococcaceae isolated from human feces.</title>
        <authorList>
            <person name="Shkoporov A.N."/>
            <person name="Chaplin A.V."/>
            <person name="Motuzova O.V."/>
            <person name="Kafarskaia L.I."/>
            <person name="Khokhlova E.V."/>
            <person name="Efimov B.A."/>
        </authorList>
    </citation>
    <scope>NUCLEOTIDE SEQUENCE [LARGE SCALE GENOMIC DNA]</scope>
    <source>
        <strain evidence="3">585-1</strain>
    </source>
</reference>
<evidence type="ECO:0000256" key="2">
    <source>
        <dbReference type="SAM" id="Phobius"/>
    </source>
</evidence>
<comment type="subcellular location">
    <subcellularLocation>
        <location evidence="1">Cell membrane</location>
        <topology evidence="1">Multi-pass membrane protein</topology>
    </subcellularLocation>
</comment>
<organism evidence="3 4">
    <name type="scientific">Ruthenibacterium lactatiformans</name>
    <dbReference type="NCBI Taxonomy" id="1550024"/>
    <lineage>
        <taxon>Bacteria</taxon>
        <taxon>Bacillati</taxon>
        <taxon>Bacillota</taxon>
        <taxon>Clostridia</taxon>
        <taxon>Eubacteriales</taxon>
        <taxon>Oscillospiraceae</taxon>
        <taxon>Ruthenibacterium</taxon>
    </lineage>
</organism>
<accession>A0A0D8J0B3</accession>
<keyword evidence="2" id="KW-0472">Membrane</keyword>
<feature type="transmembrane region" description="Helical" evidence="2">
    <location>
        <begin position="389"/>
        <end position="408"/>
    </location>
</feature>
<feature type="transmembrane region" description="Helical" evidence="2">
    <location>
        <begin position="264"/>
        <end position="282"/>
    </location>
</feature>
<gene>
    <name evidence="3" type="ORF">TQ39_06805</name>
</gene>
<dbReference type="PANTHER" id="PTHR23526:SF2">
    <property type="entry name" value="MAJOR FACILITATOR SUPERFAMILY (MFS) PROFILE DOMAIN-CONTAINING PROTEIN"/>
    <property type="match status" value="1"/>
</dbReference>
<protein>
    <recommendedName>
        <fullName evidence="5">MFS transporter</fullName>
    </recommendedName>
</protein>
<dbReference type="Pfam" id="PF07690">
    <property type="entry name" value="MFS_1"/>
    <property type="match status" value="1"/>
</dbReference>
<feature type="transmembrane region" description="Helical" evidence="2">
    <location>
        <begin position="61"/>
        <end position="82"/>
    </location>
</feature>
<feature type="transmembrane region" description="Helical" evidence="2">
    <location>
        <begin position="21"/>
        <end position="41"/>
    </location>
</feature>
<dbReference type="GO" id="GO:0022857">
    <property type="term" value="F:transmembrane transporter activity"/>
    <property type="evidence" value="ECO:0007669"/>
    <property type="project" value="InterPro"/>
</dbReference>
<dbReference type="EMBL" id="JXXK01000007">
    <property type="protein sequence ID" value="KJF40347.1"/>
    <property type="molecule type" value="Genomic_DNA"/>
</dbReference>
<name>A0A0D8J0B3_9FIRM</name>
<feature type="transmembrane region" description="Helical" evidence="2">
    <location>
        <begin position="294"/>
        <end position="313"/>
    </location>
</feature>
<keyword evidence="2" id="KW-0812">Transmembrane</keyword>
<feature type="transmembrane region" description="Helical" evidence="2">
    <location>
        <begin position="150"/>
        <end position="173"/>
    </location>
</feature>
<dbReference type="InterPro" id="IPR036259">
    <property type="entry name" value="MFS_trans_sf"/>
</dbReference>
<sequence length="422" mass="45439">MSKKIRAFIGYLKVLVNGETLGGGFYRFLSVHACFLVFYGLPHVFINTMLLGQTGDVKVVVMYNATFFLGSAAAMLLAAGLLQRTDSGVTAVLGILGYNVLYLLLIVLGDNASRWHLWLGLLAGLADGCYWLSYGHLLSDSTDLTNRDSGLAIVNICANVVNLTIPLLAGFIIDAVGGTRGYMAVFGLSFAVSAVTCALALRLPKRRMAGAHKVDYPRTLRAIGRNRHLLYSLAAQGCKGVREGAFTFILSIVLYQMVKNELLVGFNTFLSAAAAIASYVIASRILSLANRVRYMGVAVAVLTGIAALCILHLSPMTVILYTVVNSFFAGFLENSTYSTFLDMMQLVPEMDDHRPELLAVNDTVLELGRCVGLSIIIVMNVYVGEDVGVQVWSLLVLTLTQVGTVLLCRGAMRSAKQAAPGA</sequence>
<feature type="transmembrane region" description="Helical" evidence="2">
    <location>
        <begin position="115"/>
        <end position="138"/>
    </location>
</feature>
<proteinExistence type="predicted"/>
<dbReference type="AlphaFoldDB" id="A0A0D8J0B3"/>
<feature type="transmembrane region" description="Helical" evidence="2">
    <location>
        <begin position="89"/>
        <end position="109"/>
    </location>
</feature>
<dbReference type="GO" id="GO:0005886">
    <property type="term" value="C:plasma membrane"/>
    <property type="evidence" value="ECO:0007669"/>
    <property type="project" value="UniProtKB-SubCell"/>
</dbReference>
<dbReference type="Proteomes" id="UP000032483">
    <property type="component" value="Unassembled WGS sequence"/>
</dbReference>
<dbReference type="Gene3D" id="1.20.1250.20">
    <property type="entry name" value="MFS general substrate transporter like domains"/>
    <property type="match status" value="1"/>
</dbReference>
<evidence type="ECO:0000313" key="3">
    <source>
        <dbReference type="EMBL" id="KJF40347.1"/>
    </source>
</evidence>
<evidence type="ECO:0000313" key="4">
    <source>
        <dbReference type="Proteomes" id="UP000032483"/>
    </source>
</evidence>